<protein>
    <submittedName>
        <fullName evidence="2">Uncharacterized protein</fullName>
    </submittedName>
</protein>
<evidence type="ECO:0000313" key="2">
    <source>
        <dbReference type="EMBL" id="RKO83246.1"/>
    </source>
</evidence>
<accession>A0A4P9VZJ5</accession>
<gene>
    <name evidence="2" type="ORF">BDK51DRAFT_46699</name>
</gene>
<feature type="non-terminal residue" evidence="2">
    <location>
        <position position="1"/>
    </location>
</feature>
<feature type="compositionally biased region" description="Polar residues" evidence="1">
    <location>
        <begin position="169"/>
        <end position="181"/>
    </location>
</feature>
<name>A0A4P9VZJ5_9FUNG</name>
<feature type="compositionally biased region" description="Acidic residues" evidence="1">
    <location>
        <begin position="204"/>
        <end position="218"/>
    </location>
</feature>
<sequence length="255" mass="27469">VRNEGESVQVEAVERALDRAAQLAVEDLLSECGPPAQSDGDADGEKRDDVVDELDWKRAGRVWERLEGWFDGRVVAGGGRRNGEVEIVGEEGTRHAERRDALCCDLQVFPRHTISCLILSEEPLNPAMTEPDKTAQMLPEAPATHRPDEEMAEAEPTTEAPAEPPATTLSNPASPGQPQNETEADLDADAPAPSPKRRKKDEIINFDDDMSEYGDAGDDQILAEMELDVKPEPGGGAKETSAAVLALPKVISNAG</sequence>
<dbReference type="Proteomes" id="UP000269721">
    <property type="component" value="Unassembled WGS sequence"/>
</dbReference>
<feature type="region of interest" description="Disordered" evidence="1">
    <location>
        <begin position="141"/>
        <end position="219"/>
    </location>
</feature>
<dbReference type="AlphaFoldDB" id="A0A4P9VZJ5"/>
<proteinExistence type="predicted"/>
<reference evidence="3" key="1">
    <citation type="journal article" date="2018" name="Nat. Microbiol.">
        <title>Leveraging single-cell genomics to expand the fungal tree of life.</title>
        <authorList>
            <person name="Ahrendt S.R."/>
            <person name="Quandt C.A."/>
            <person name="Ciobanu D."/>
            <person name="Clum A."/>
            <person name="Salamov A."/>
            <person name="Andreopoulos B."/>
            <person name="Cheng J.F."/>
            <person name="Woyke T."/>
            <person name="Pelin A."/>
            <person name="Henrissat B."/>
            <person name="Reynolds N.K."/>
            <person name="Benny G.L."/>
            <person name="Smith M.E."/>
            <person name="James T.Y."/>
            <person name="Grigoriev I.V."/>
        </authorList>
    </citation>
    <scope>NUCLEOTIDE SEQUENCE [LARGE SCALE GENOMIC DNA]</scope>
</reference>
<organism evidence="2 3">
    <name type="scientific">Blyttiomyces helicus</name>
    <dbReference type="NCBI Taxonomy" id="388810"/>
    <lineage>
        <taxon>Eukaryota</taxon>
        <taxon>Fungi</taxon>
        <taxon>Fungi incertae sedis</taxon>
        <taxon>Chytridiomycota</taxon>
        <taxon>Chytridiomycota incertae sedis</taxon>
        <taxon>Chytridiomycetes</taxon>
        <taxon>Chytridiomycetes incertae sedis</taxon>
        <taxon>Blyttiomyces</taxon>
    </lineage>
</organism>
<dbReference type="EMBL" id="ML001469">
    <property type="protein sequence ID" value="RKO83246.1"/>
    <property type="molecule type" value="Genomic_DNA"/>
</dbReference>
<evidence type="ECO:0000313" key="3">
    <source>
        <dbReference type="Proteomes" id="UP000269721"/>
    </source>
</evidence>
<feature type="compositionally biased region" description="Low complexity" evidence="1">
    <location>
        <begin position="154"/>
        <end position="168"/>
    </location>
</feature>
<evidence type="ECO:0000256" key="1">
    <source>
        <dbReference type="SAM" id="MobiDB-lite"/>
    </source>
</evidence>
<keyword evidence="3" id="KW-1185">Reference proteome</keyword>